<dbReference type="RefSeq" id="WP_305929157.1">
    <property type="nucleotide sequence ID" value="NZ_JAVAIL010000001.1"/>
</dbReference>
<evidence type="ECO:0000313" key="3">
    <source>
        <dbReference type="Proteomes" id="UP001235664"/>
    </source>
</evidence>
<dbReference type="Proteomes" id="UP001235664">
    <property type="component" value="Unassembled WGS sequence"/>
</dbReference>
<sequence>MRILAPVSLLLGSALLLAACTEEPPEPEPVATAIPESLRDSAPASPEIAEEAQLGTPLAERVATIGLLNKRNNVSQELEMSPGESRRVGDVIVRLQTCERTAPWELPQEVGAFVQVLVLERGSEENFRKIFSGWLFENAPSVNVVEHPIYDVWVKDCTMEFPGEGAETQSAPEA</sequence>
<dbReference type="PROSITE" id="PS51257">
    <property type="entry name" value="PROKAR_LIPOPROTEIN"/>
    <property type="match status" value="1"/>
</dbReference>
<evidence type="ECO:0000313" key="2">
    <source>
        <dbReference type="EMBL" id="MDP4538417.1"/>
    </source>
</evidence>
<feature type="signal peptide" evidence="1">
    <location>
        <begin position="1"/>
        <end position="18"/>
    </location>
</feature>
<dbReference type="InterPro" id="IPR019225">
    <property type="entry name" value="DUF2155"/>
</dbReference>
<keyword evidence="3" id="KW-1185">Reference proteome</keyword>
<comment type="caution">
    <text evidence="2">The sequence shown here is derived from an EMBL/GenBank/DDBJ whole genome shotgun (WGS) entry which is preliminary data.</text>
</comment>
<name>A0ABT9H537_9SPHN</name>
<reference evidence="2 3" key="1">
    <citation type="submission" date="2023-08" db="EMBL/GenBank/DDBJ databases">
        <title>genomic of DY56.</title>
        <authorList>
            <person name="Wang Y."/>
        </authorList>
    </citation>
    <scope>NUCLEOTIDE SEQUENCE [LARGE SCALE GENOMIC DNA]</scope>
    <source>
        <strain evidence="2 3">DY56-A-20</strain>
    </source>
</reference>
<dbReference type="Pfam" id="PF09923">
    <property type="entry name" value="DUF2155"/>
    <property type="match status" value="1"/>
</dbReference>
<gene>
    <name evidence="2" type="ORF">Q9K01_02085</name>
</gene>
<proteinExistence type="predicted"/>
<keyword evidence="1" id="KW-0732">Signal</keyword>
<feature type="chain" id="PRO_5046549300" evidence="1">
    <location>
        <begin position="19"/>
        <end position="174"/>
    </location>
</feature>
<evidence type="ECO:0000256" key="1">
    <source>
        <dbReference type="SAM" id="SignalP"/>
    </source>
</evidence>
<organism evidence="2 3">
    <name type="scientific">Qipengyuania benthica</name>
    <dbReference type="NCBI Taxonomy" id="3067651"/>
    <lineage>
        <taxon>Bacteria</taxon>
        <taxon>Pseudomonadati</taxon>
        <taxon>Pseudomonadota</taxon>
        <taxon>Alphaproteobacteria</taxon>
        <taxon>Sphingomonadales</taxon>
        <taxon>Erythrobacteraceae</taxon>
        <taxon>Qipengyuania</taxon>
    </lineage>
</organism>
<protein>
    <submittedName>
        <fullName evidence="2">DUF2155 domain-containing protein</fullName>
    </submittedName>
</protein>
<accession>A0ABT9H537</accession>
<dbReference type="EMBL" id="JAVAIL010000001">
    <property type="protein sequence ID" value="MDP4538417.1"/>
    <property type="molecule type" value="Genomic_DNA"/>
</dbReference>